<keyword evidence="6" id="KW-0378">Hydrolase</keyword>
<keyword evidence="3 5" id="KW-1133">Transmembrane helix</keyword>
<dbReference type="InterPro" id="IPR043504">
    <property type="entry name" value="Peptidase_S1_PA_chymotrypsin"/>
</dbReference>
<dbReference type="EMBL" id="JACSQP010000002">
    <property type="protein sequence ID" value="MBD7956799.1"/>
    <property type="molecule type" value="Genomic_DNA"/>
</dbReference>
<organism evidence="6 7">
    <name type="scientific">Microbacterium pullorum</name>
    <dbReference type="NCBI Taxonomy" id="2762236"/>
    <lineage>
        <taxon>Bacteria</taxon>
        <taxon>Bacillati</taxon>
        <taxon>Actinomycetota</taxon>
        <taxon>Actinomycetes</taxon>
        <taxon>Micrococcales</taxon>
        <taxon>Microbacteriaceae</taxon>
        <taxon>Microbacterium</taxon>
    </lineage>
</organism>
<evidence type="ECO:0000256" key="1">
    <source>
        <dbReference type="ARBA" id="ARBA00004141"/>
    </source>
</evidence>
<evidence type="ECO:0000313" key="6">
    <source>
        <dbReference type="EMBL" id="MBD7956799.1"/>
    </source>
</evidence>
<proteinExistence type="predicted"/>
<dbReference type="PANTHER" id="PTHR43019">
    <property type="entry name" value="SERINE ENDOPROTEASE DEGS"/>
    <property type="match status" value="1"/>
</dbReference>
<evidence type="ECO:0000256" key="5">
    <source>
        <dbReference type="SAM" id="Phobius"/>
    </source>
</evidence>
<keyword evidence="7" id="KW-1185">Reference proteome</keyword>
<dbReference type="RefSeq" id="WP_191717810.1">
    <property type="nucleotide sequence ID" value="NZ_JACSQP010000002.1"/>
</dbReference>
<dbReference type="InterPro" id="IPR047680">
    <property type="entry name" value="MarP-like"/>
</dbReference>
<dbReference type="InterPro" id="IPR001940">
    <property type="entry name" value="Peptidase_S1C"/>
</dbReference>
<dbReference type="GO" id="GO:0006508">
    <property type="term" value="P:proteolysis"/>
    <property type="evidence" value="ECO:0007669"/>
    <property type="project" value="UniProtKB-KW"/>
</dbReference>
<comment type="caution">
    <text evidence="6">The sequence shown here is derived from an EMBL/GenBank/DDBJ whole genome shotgun (WGS) entry which is preliminary data.</text>
</comment>
<name>A0ABR8RZY0_9MICO</name>
<gene>
    <name evidence="6" type="ORF">H9651_04055</name>
</gene>
<keyword evidence="6" id="KW-0645">Protease</keyword>
<evidence type="ECO:0000256" key="4">
    <source>
        <dbReference type="ARBA" id="ARBA00023136"/>
    </source>
</evidence>
<dbReference type="PANTHER" id="PTHR43019:SF23">
    <property type="entry name" value="PROTEASE DO-LIKE 5, CHLOROPLASTIC"/>
    <property type="match status" value="1"/>
</dbReference>
<comment type="subcellular location">
    <subcellularLocation>
        <location evidence="1">Membrane</location>
        <topology evidence="1">Multi-pass membrane protein</topology>
    </subcellularLocation>
</comment>
<evidence type="ECO:0000313" key="7">
    <source>
        <dbReference type="Proteomes" id="UP000648352"/>
    </source>
</evidence>
<evidence type="ECO:0000256" key="3">
    <source>
        <dbReference type="ARBA" id="ARBA00022989"/>
    </source>
</evidence>
<feature type="transmembrane region" description="Helical" evidence="5">
    <location>
        <begin position="102"/>
        <end position="128"/>
    </location>
</feature>
<protein>
    <submittedName>
        <fullName evidence="6">MarP family serine protease</fullName>
    </submittedName>
</protein>
<dbReference type="GO" id="GO:0008233">
    <property type="term" value="F:peptidase activity"/>
    <property type="evidence" value="ECO:0007669"/>
    <property type="project" value="UniProtKB-KW"/>
</dbReference>
<dbReference type="NCBIfam" id="NF033740">
    <property type="entry name" value="MarP_fam_protase"/>
    <property type="match status" value="1"/>
</dbReference>
<dbReference type="Pfam" id="PF02674">
    <property type="entry name" value="Colicin_V"/>
    <property type="match status" value="1"/>
</dbReference>
<sequence length="397" mass="39417">MIVDIVVIAVLLLALLLGLRSGLLAALGALIGLTLGALVAYWVVPMVLPVLGDVFPSPAWRGIAVVIGSIVLVAGAAVAGSAVGSAGRRGVVRIRLGWLERLLGGALSVAVAGLAISLVAQTVVVAGIPHLSAAVASSRVVRAIDALTPPPVDAALAQVRGAFLEEGLPSLGNLFGPGMVVDPGAPAPEVALDDPVLNEAAQSVARISGVAYACGTSSTGSGFVAADDRIMTNAHVVAGVTDPVVELPGGMSRQGRIVYFDPVDDLAVIAVDDLDVAPLTVAAALATGEDAVVQGYPYGGPFTMTGARVLSVGVVDVPDITDTTSAPRDIYALAAAVRPGNSGGPLLNAAGDVAGVVFARAQSGEDVGYAVTPAEFAPVVAQAPALTARVSSGSCAD</sequence>
<feature type="transmembrane region" description="Helical" evidence="5">
    <location>
        <begin position="60"/>
        <end position="82"/>
    </location>
</feature>
<keyword evidence="2 5" id="KW-0812">Transmembrane</keyword>
<accession>A0ABR8RZY0</accession>
<dbReference type="InterPro" id="IPR003825">
    <property type="entry name" value="Colicin-V_CvpA"/>
</dbReference>
<keyword evidence="4 5" id="KW-0472">Membrane</keyword>
<dbReference type="Proteomes" id="UP000648352">
    <property type="component" value="Unassembled WGS sequence"/>
</dbReference>
<dbReference type="PRINTS" id="PR00834">
    <property type="entry name" value="PROTEASES2C"/>
</dbReference>
<dbReference type="SUPFAM" id="SSF50494">
    <property type="entry name" value="Trypsin-like serine proteases"/>
    <property type="match status" value="1"/>
</dbReference>
<dbReference type="Gene3D" id="2.40.10.10">
    <property type="entry name" value="Trypsin-like serine proteases"/>
    <property type="match status" value="2"/>
</dbReference>
<dbReference type="Pfam" id="PF13365">
    <property type="entry name" value="Trypsin_2"/>
    <property type="match status" value="1"/>
</dbReference>
<reference evidence="6 7" key="1">
    <citation type="submission" date="2020-08" db="EMBL/GenBank/DDBJ databases">
        <title>A Genomic Blueprint of the Chicken Gut Microbiome.</title>
        <authorList>
            <person name="Gilroy R."/>
            <person name="Ravi A."/>
            <person name="Getino M."/>
            <person name="Pursley I."/>
            <person name="Horton D.L."/>
            <person name="Alikhan N.-F."/>
            <person name="Baker D."/>
            <person name="Gharbi K."/>
            <person name="Hall N."/>
            <person name="Watson M."/>
            <person name="Adriaenssens E.M."/>
            <person name="Foster-Nyarko E."/>
            <person name="Jarju S."/>
            <person name="Secka A."/>
            <person name="Antonio M."/>
            <person name="Oren A."/>
            <person name="Chaudhuri R."/>
            <person name="La Ragione R.M."/>
            <person name="Hildebrand F."/>
            <person name="Pallen M.J."/>
        </authorList>
    </citation>
    <scope>NUCLEOTIDE SEQUENCE [LARGE SCALE GENOMIC DNA]</scope>
    <source>
        <strain evidence="6 7">Sa4CUA7</strain>
    </source>
</reference>
<dbReference type="InterPro" id="IPR009003">
    <property type="entry name" value="Peptidase_S1_PA"/>
</dbReference>
<evidence type="ECO:0000256" key="2">
    <source>
        <dbReference type="ARBA" id="ARBA00022692"/>
    </source>
</evidence>